<dbReference type="AlphaFoldDB" id="A0A017THC8"/>
<dbReference type="STRING" id="1192034.CAP_2534"/>
<feature type="domain" description="CHAT" evidence="1">
    <location>
        <begin position="256"/>
        <end position="391"/>
    </location>
</feature>
<evidence type="ECO:0000313" key="3">
    <source>
        <dbReference type="Proteomes" id="UP000019678"/>
    </source>
</evidence>
<protein>
    <recommendedName>
        <fullName evidence="1">CHAT domain-containing protein</fullName>
    </recommendedName>
</protein>
<comment type="caution">
    <text evidence="2">The sequence shown here is derived from an EMBL/GenBank/DDBJ whole genome shotgun (WGS) entry which is preliminary data.</text>
</comment>
<evidence type="ECO:0000313" key="2">
    <source>
        <dbReference type="EMBL" id="EYF08673.1"/>
    </source>
</evidence>
<dbReference type="InterPro" id="IPR024983">
    <property type="entry name" value="CHAT_dom"/>
</dbReference>
<gene>
    <name evidence="2" type="ORF">CAP_2534</name>
</gene>
<accession>A0A017THC8</accession>
<sequence length="412" mass="46271">MSAPANASYNVPMSVPSADEWTTIWIASLPNSSDELHISLSAVLNRRYEVEAKAMDLFSPAGGRIELQYKVRVNLDVARGELSKLIQAIYKSDLRSPQLLCSDPLKLVPDEKLREMFAPIAVVGESVFRRLFGGRPHFEGYLPGDNAMLQEVVRSVLTRPNNLIIKSPVRLFPWTFLYDETFDPNNQSSFSTKRFWGFKHLIGEEIDGIARRAPIRRPARLIAAVCPQTDKGEEHARGPLGLHATQRDISVEWVKSTAELRRALSNFDADCLYFYGHAHQDNPPLQTTSWLKLDGLNLTANEISQAEPKFEKNPVVVFLNGCETAPLHLWNNDSVAGLLWEEGKMRLCCVTTFAPVPASFGRAFGLAFWNDFIEGRTLGRALLDARIQLFEKYSNPLGLLYTLFGKTGTQFI</sequence>
<name>A0A017THC8_9BACT</name>
<dbReference type="Proteomes" id="UP000019678">
    <property type="component" value="Unassembled WGS sequence"/>
</dbReference>
<reference evidence="2 3" key="1">
    <citation type="submission" date="2013-05" db="EMBL/GenBank/DDBJ databases">
        <title>Genome assembly of Chondromyces apiculatus DSM 436.</title>
        <authorList>
            <person name="Sharma G."/>
            <person name="Khatri I."/>
            <person name="Kaur C."/>
            <person name="Mayilraj S."/>
            <person name="Subramanian S."/>
        </authorList>
    </citation>
    <scope>NUCLEOTIDE SEQUENCE [LARGE SCALE GENOMIC DNA]</scope>
    <source>
        <strain evidence="2 3">DSM 436</strain>
    </source>
</reference>
<dbReference type="EMBL" id="ASRX01000002">
    <property type="protein sequence ID" value="EYF08673.1"/>
    <property type="molecule type" value="Genomic_DNA"/>
</dbReference>
<organism evidence="2 3">
    <name type="scientific">Chondromyces apiculatus DSM 436</name>
    <dbReference type="NCBI Taxonomy" id="1192034"/>
    <lineage>
        <taxon>Bacteria</taxon>
        <taxon>Pseudomonadati</taxon>
        <taxon>Myxococcota</taxon>
        <taxon>Polyangia</taxon>
        <taxon>Polyangiales</taxon>
        <taxon>Polyangiaceae</taxon>
        <taxon>Chondromyces</taxon>
    </lineage>
</organism>
<evidence type="ECO:0000259" key="1">
    <source>
        <dbReference type="Pfam" id="PF12770"/>
    </source>
</evidence>
<dbReference type="Pfam" id="PF12770">
    <property type="entry name" value="CHAT"/>
    <property type="match status" value="1"/>
</dbReference>
<keyword evidence="3" id="KW-1185">Reference proteome</keyword>
<proteinExistence type="predicted"/>
<dbReference type="RefSeq" id="WP_044234840.1">
    <property type="nucleotide sequence ID" value="NZ_ASRX01000002.1"/>
</dbReference>